<dbReference type="SUPFAM" id="SSF53756">
    <property type="entry name" value="UDP-Glycosyltransferase/glycogen phosphorylase"/>
    <property type="match status" value="1"/>
</dbReference>
<dbReference type="STRING" id="1499967.U27_04861"/>
<protein>
    <submittedName>
        <fullName evidence="2">Glycosyltransferase</fullName>
    </submittedName>
</protein>
<dbReference type="CDD" id="cd03801">
    <property type="entry name" value="GT4_PimA-like"/>
    <property type="match status" value="1"/>
</dbReference>
<gene>
    <name evidence="2" type="ORF">U27_04861</name>
</gene>
<dbReference type="Pfam" id="PF00534">
    <property type="entry name" value="Glycos_transf_1"/>
    <property type="match status" value="1"/>
</dbReference>
<name>A0A081BZY4_VECG1</name>
<keyword evidence="2" id="KW-0808">Transferase</keyword>
<organism evidence="2">
    <name type="scientific">Vecturithrix granuli</name>
    <dbReference type="NCBI Taxonomy" id="1499967"/>
    <lineage>
        <taxon>Bacteria</taxon>
        <taxon>Candidatus Moduliflexota</taxon>
        <taxon>Candidatus Vecturitrichia</taxon>
        <taxon>Candidatus Vecturitrichales</taxon>
        <taxon>Candidatus Vecturitrichaceae</taxon>
        <taxon>Candidatus Vecturithrix</taxon>
    </lineage>
</organism>
<dbReference type="GO" id="GO:0016757">
    <property type="term" value="F:glycosyltransferase activity"/>
    <property type="evidence" value="ECO:0007669"/>
    <property type="project" value="InterPro"/>
</dbReference>
<keyword evidence="3" id="KW-1185">Reference proteome</keyword>
<dbReference type="eggNOG" id="COG0438">
    <property type="taxonomic scope" value="Bacteria"/>
</dbReference>
<feature type="domain" description="Glycosyl transferase family 1" evidence="1">
    <location>
        <begin position="208"/>
        <end position="366"/>
    </location>
</feature>
<evidence type="ECO:0000259" key="1">
    <source>
        <dbReference type="Pfam" id="PF00534"/>
    </source>
</evidence>
<reference evidence="2" key="1">
    <citation type="journal article" date="2015" name="PeerJ">
        <title>First genomic representation of candidate bacterial phylum KSB3 points to enhanced environmental sensing as a trigger of wastewater bulking.</title>
        <authorList>
            <person name="Sekiguchi Y."/>
            <person name="Ohashi A."/>
            <person name="Parks D.H."/>
            <person name="Yamauchi T."/>
            <person name="Tyson G.W."/>
            <person name="Hugenholtz P."/>
        </authorList>
    </citation>
    <scope>NUCLEOTIDE SEQUENCE [LARGE SCALE GENOMIC DNA]</scope>
</reference>
<dbReference type="EMBL" id="DF820466">
    <property type="protein sequence ID" value="GAK57889.1"/>
    <property type="molecule type" value="Genomic_DNA"/>
</dbReference>
<accession>A0A081BZY4</accession>
<dbReference type="Gene3D" id="3.40.50.2000">
    <property type="entry name" value="Glycogen Phosphorylase B"/>
    <property type="match status" value="2"/>
</dbReference>
<evidence type="ECO:0000313" key="3">
    <source>
        <dbReference type="Proteomes" id="UP000030661"/>
    </source>
</evidence>
<dbReference type="Proteomes" id="UP000030661">
    <property type="component" value="Unassembled WGS sequence"/>
</dbReference>
<proteinExistence type="predicted"/>
<dbReference type="InterPro" id="IPR001296">
    <property type="entry name" value="Glyco_trans_1"/>
</dbReference>
<evidence type="ECO:0000313" key="2">
    <source>
        <dbReference type="EMBL" id="GAK57889.1"/>
    </source>
</evidence>
<dbReference type="HOGENOM" id="CLU_705269_0_0_0"/>
<sequence length="397" mass="45139">MVDAEKRLKICFLGSARYTFPLDTTTEKKFRLLSTLGDLFVIGFSKTFHPWRFTQHARFYALPLLPLAPLRYLEFWVAGSTLMLWCIFRHDCRIIIAQSPYEGVAAALVKKISRWSGRQIILIVESHGDFEKSFFLYRRIIFSSVYRKIMKQAATFSLKHADLLRSVSGSSRQQLVRWRPDCQIFTFVAWTDIDVFLHNRKGPEENFSQTLLYAGMLIPCKGVIHLINAFAAVSQDFPQAQLIIVGKETDQEYTATLKAQVNELGLEHRVQFIPEVPQQELAQIMRKADVFVLPSYSEGLPRVIIEAMAVGLPVIASDVGGISEIVQDHITGLLVPPGNETVLSEKLRWLLQSPEHVVRLGHNAHQSVNALFSTEAYLQGYSQIFTAAQVLMKNRVR</sequence>
<dbReference type="PANTHER" id="PTHR12526">
    <property type="entry name" value="GLYCOSYLTRANSFERASE"/>
    <property type="match status" value="1"/>
</dbReference>
<dbReference type="AlphaFoldDB" id="A0A081BZY4"/>
<dbReference type="PANTHER" id="PTHR12526:SF636">
    <property type="entry name" value="BLL3647 PROTEIN"/>
    <property type="match status" value="1"/>
</dbReference>